<evidence type="ECO:0000313" key="2">
    <source>
        <dbReference type="EMBL" id="APC39892.1"/>
    </source>
</evidence>
<name>A0A1J0GEU7_9CLOT</name>
<sequence length="93" mass="10338">MNYTVGFGLMAIGLLLGISASISQIRNDIKRINTNVNRIAKQVVVPDTVTDELKGLLLEGERIKAIKKYREVTGFGLVEAKEYVDSLKETELK</sequence>
<dbReference type="GO" id="GO:0006412">
    <property type="term" value="P:translation"/>
    <property type="evidence" value="ECO:0007669"/>
    <property type="project" value="InterPro"/>
</dbReference>
<dbReference type="AlphaFoldDB" id="A0A1J0GEU7"/>
<dbReference type="InterPro" id="IPR013823">
    <property type="entry name" value="Ribosomal_bL12_C"/>
</dbReference>
<evidence type="ECO:0000259" key="1">
    <source>
        <dbReference type="Pfam" id="PF00542"/>
    </source>
</evidence>
<dbReference type="STRING" id="1552.A7L45_07315"/>
<accession>A0A1J0GEU7</accession>
<dbReference type="KEGG" id="ceu:A7L45_07315"/>
<keyword evidence="2" id="KW-0689">Ribosomal protein</keyword>
<gene>
    <name evidence="2" type="ORF">A7L45_07315</name>
</gene>
<keyword evidence="3" id="KW-1185">Reference proteome</keyword>
<dbReference type="GO" id="GO:0003735">
    <property type="term" value="F:structural constituent of ribosome"/>
    <property type="evidence" value="ECO:0007669"/>
    <property type="project" value="InterPro"/>
</dbReference>
<dbReference type="OrthoDB" id="2157431at2"/>
<dbReference type="Pfam" id="PF00542">
    <property type="entry name" value="Ribosomal_L12"/>
    <property type="match status" value="1"/>
</dbReference>
<dbReference type="Gene3D" id="3.30.1390.10">
    <property type="match status" value="1"/>
</dbReference>
<protein>
    <submittedName>
        <fullName evidence="2">50S ribosomal protein L7/L12</fullName>
    </submittedName>
</protein>
<keyword evidence="2" id="KW-0687">Ribonucleoprotein</keyword>
<dbReference type="Proteomes" id="UP000182569">
    <property type="component" value="Chromosome"/>
</dbReference>
<dbReference type="SUPFAM" id="SSF54736">
    <property type="entry name" value="ClpS-like"/>
    <property type="match status" value="1"/>
</dbReference>
<dbReference type="GO" id="GO:0005840">
    <property type="term" value="C:ribosome"/>
    <property type="evidence" value="ECO:0007669"/>
    <property type="project" value="UniProtKB-KW"/>
</dbReference>
<reference evidence="3" key="1">
    <citation type="journal article" date="2016" name="Front. Microbiol.">
        <title>Complete Genome Sequence of Clostridium estertheticum DSM 8809, a Microbe Identified in Spoiled Vacuum Packed Beef.</title>
        <authorList>
            <person name="Yu Z."/>
            <person name="Gunn L."/>
            <person name="Brennan E."/>
            <person name="Reid R."/>
            <person name="Wall P.G."/>
            <person name="Gaora O.P."/>
            <person name="Hurley D."/>
            <person name="Bolton D."/>
            <person name="Fanning S."/>
        </authorList>
    </citation>
    <scope>NUCLEOTIDE SEQUENCE [LARGE SCALE GENOMIC DNA]</scope>
    <source>
        <strain evidence="3">DSM 8809</strain>
    </source>
</reference>
<feature type="domain" description="Large ribosomal subunit protein bL12 C-terminal" evidence="1">
    <location>
        <begin position="60"/>
        <end position="88"/>
    </location>
</feature>
<proteinExistence type="predicted"/>
<dbReference type="InterPro" id="IPR014719">
    <property type="entry name" value="Ribosomal_bL12_C/ClpS-like"/>
</dbReference>
<dbReference type="EMBL" id="CP015756">
    <property type="protein sequence ID" value="APC39892.1"/>
    <property type="molecule type" value="Genomic_DNA"/>
</dbReference>
<dbReference type="RefSeq" id="WP_071612186.1">
    <property type="nucleotide sequence ID" value="NZ_CP015756.1"/>
</dbReference>
<evidence type="ECO:0000313" key="3">
    <source>
        <dbReference type="Proteomes" id="UP000182569"/>
    </source>
</evidence>
<organism evidence="2 3">
    <name type="scientific">Clostridium estertheticum subsp. estertheticum</name>
    <dbReference type="NCBI Taxonomy" id="1552"/>
    <lineage>
        <taxon>Bacteria</taxon>
        <taxon>Bacillati</taxon>
        <taxon>Bacillota</taxon>
        <taxon>Clostridia</taxon>
        <taxon>Eubacteriales</taxon>
        <taxon>Clostridiaceae</taxon>
        <taxon>Clostridium</taxon>
    </lineage>
</organism>